<accession>A0ABM4D2Q6</accession>
<dbReference type="PANTHER" id="PTHR10704">
    <property type="entry name" value="CARBOHYDRATE SULFOTRANSFERASE"/>
    <property type="match status" value="1"/>
</dbReference>
<proteinExistence type="predicted"/>
<reference evidence="4" key="1">
    <citation type="submission" date="2025-08" db="UniProtKB">
        <authorList>
            <consortium name="RefSeq"/>
        </authorList>
    </citation>
    <scope>IDENTIFICATION</scope>
</reference>
<feature type="coiled-coil region" evidence="1">
    <location>
        <begin position="117"/>
        <end position="150"/>
    </location>
</feature>
<dbReference type="Gene3D" id="3.40.50.300">
    <property type="entry name" value="P-loop containing nucleotide triphosphate hydrolases"/>
    <property type="match status" value="1"/>
</dbReference>
<dbReference type="InterPro" id="IPR027417">
    <property type="entry name" value="P-loop_NTPase"/>
</dbReference>
<organism evidence="3 4">
    <name type="scientific">Hydra vulgaris</name>
    <name type="common">Hydra</name>
    <name type="synonym">Hydra attenuata</name>
    <dbReference type="NCBI Taxonomy" id="6087"/>
    <lineage>
        <taxon>Eukaryota</taxon>
        <taxon>Metazoa</taxon>
        <taxon>Cnidaria</taxon>
        <taxon>Hydrozoa</taxon>
        <taxon>Hydroidolina</taxon>
        <taxon>Anthoathecata</taxon>
        <taxon>Aplanulata</taxon>
        <taxon>Hydridae</taxon>
        <taxon>Hydra</taxon>
    </lineage>
</organism>
<dbReference type="RefSeq" id="XP_065668544.1">
    <property type="nucleotide sequence ID" value="XM_065812472.1"/>
</dbReference>
<evidence type="ECO:0000256" key="2">
    <source>
        <dbReference type="SAM" id="Phobius"/>
    </source>
</evidence>
<dbReference type="GeneID" id="124807917"/>
<keyword evidence="1" id="KW-0175">Coiled coil</keyword>
<sequence>MRKSECTIFLWVAFTVAYMYWIISVNFLTENNTFFSKDISKNKDKKISTNITFRTTQQQNELNWYEENKTQKQEPPQNNDDHYQLPVQELQMIHEINRHREKEEFQEIHEIREFQEKEELQRNYTIEKRLEQELQEIRNEKRQVKEELVSRDYEISKQKLFQQNEQHRMTVTPNIKLIDGQEENLKLPKKNEENATEQQKKILLQNQIVSNIKLTNNESYTIQIKYNQQEKYENNEDTNTLAEKLIEKCKISKIFIWSIGRSGSTIMGSLFNIHPDVVYYYEPLHDLYRQHKWIYQRLYGTENRTEILYTAISKIDDIFNQPLKTNKCNHIVIKELHPKLPGGLVRFSANSRHTIKFIHLIRDPRAALNSMLYLKWFQKSDLAVVAENLCQATLKDFKYGSTYMSKNIYHMIKYEELCTNLTHYVERLLNFTQLKPSTKLNEYVAKIQQRNNGSVNAYDTERNLKVQLINWRKNINIDVVNTIEKYCFDMMNILGYKHVNGNLSLLRNLSIALH</sequence>
<evidence type="ECO:0000313" key="3">
    <source>
        <dbReference type="Proteomes" id="UP001652625"/>
    </source>
</evidence>
<keyword evidence="2" id="KW-0472">Membrane</keyword>
<dbReference type="InterPro" id="IPR051135">
    <property type="entry name" value="Gal/GlcNAc/GalNAc_ST"/>
</dbReference>
<evidence type="ECO:0000256" key="1">
    <source>
        <dbReference type="SAM" id="Coils"/>
    </source>
</evidence>
<dbReference type="SUPFAM" id="SSF52540">
    <property type="entry name" value="P-loop containing nucleoside triphosphate hydrolases"/>
    <property type="match status" value="1"/>
</dbReference>
<dbReference type="Proteomes" id="UP001652625">
    <property type="component" value="Chromosome 12"/>
</dbReference>
<keyword evidence="2" id="KW-0812">Transmembrane</keyword>
<gene>
    <name evidence="4" type="primary">LOC124807917</name>
</gene>
<keyword evidence="3" id="KW-1185">Reference proteome</keyword>
<name>A0ABM4D2Q6_HYDVU</name>
<protein>
    <submittedName>
        <fullName evidence="4">Uncharacterized protein LOC124807917 isoform X2</fullName>
    </submittedName>
</protein>
<dbReference type="PANTHER" id="PTHR10704:SF44">
    <property type="entry name" value="LD35051P-RELATED"/>
    <property type="match status" value="1"/>
</dbReference>
<keyword evidence="2" id="KW-1133">Transmembrane helix</keyword>
<evidence type="ECO:0000313" key="4">
    <source>
        <dbReference type="RefSeq" id="XP_065668544.1"/>
    </source>
</evidence>
<feature type="transmembrane region" description="Helical" evidence="2">
    <location>
        <begin position="7"/>
        <end position="28"/>
    </location>
</feature>